<keyword evidence="3" id="KW-1185">Reference proteome</keyword>
<evidence type="ECO:0000313" key="3">
    <source>
        <dbReference type="Proteomes" id="UP001596154"/>
    </source>
</evidence>
<protein>
    <submittedName>
        <fullName evidence="2">Uncharacterized protein</fullName>
    </submittedName>
</protein>
<reference evidence="3" key="1">
    <citation type="journal article" date="2019" name="Int. J. Syst. Evol. Microbiol.">
        <title>The Global Catalogue of Microorganisms (GCM) 10K type strain sequencing project: providing services to taxonomists for standard genome sequencing and annotation.</title>
        <authorList>
            <consortium name="The Broad Institute Genomics Platform"/>
            <consortium name="The Broad Institute Genome Sequencing Center for Infectious Disease"/>
            <person name="Wu L."/>
            <person name="Ma J."/>
        </authorList>
    </citation>
    <scope>NUCLEOTIDE SEQUENCE [LARGE SCALE GENOMIC DNA]</scope>
    <source>
        <strain evidence="3">CGMCC 4.7248</strain>
    </source>
</reference>
<comment type="caution">
    <text evidence="2">The sequence shown here is derived from an EMBL/GenBank/DDBJ whole genome shotgun (WGS) entry which is preliminary data.</text>
</comment>
<proteinExistence type="predicted"/>
<feature type="transmembrane region" description="Helical" evidence="1">
    <location>
        <begin position="31"/>
        <end position="47"/>
    </location>
</feature>
<accession>A0ABW0UNI8</accession>
<gene>
    <name evidence="2" type="ORF">ACFPZJ_10060</name>
</gene>
<dbReference type="RefSeq" id="WP_381019692.1">
    <property type="nucleotide sequence ID" value="NZ_JBHSNY010000003.1"/>
</dbReference>
<feature type="transmembrane region" description="Helical" evidence="1">
    <location>
        <begin position="53"/>
        <end position="77"/>
    </location>
</feature>
<name>A0ABW0UNI8_9ACTN</name>
<sequence>MQEETRSPCGTGGTDFQGAVKRHRTRALKRFAKRAAMFGPMWLQIFVTRTDYLLPIAIVGFLGLLISAIRLSSALSWTRRCSRLFRTYPIAFRGPVQQMGIERNNCFIIKLGRDGSGSPTMTGTNVSGKG</sequence>
<dbReference type="Proteomes" id="UP001596154">
    <property type="component" value="Unassembled WGS sequence"/>
</dbReference>
<dbReference type="EMBL" id="JBHSNY010000003">
    <property type="protein sequence ID" value="MFC5634121.1"/>
    <property type="molecule type" value="Genomic_DNA"/>
</dbReference>
<evidence type="ECO:0000313" key="2">
    <source>
        <dbReference type="EMBL" id="MFC5634121.1"/>
    </source>
</evidence>
<organism evidence="2 3">
    <name type="scientific">Streptomyces bullii</name>
    <dbReference type="NCBI Taxonomy" id="349910"/>
    <lineage>
        <taxon>Bacteria</taxon>
        <taxon>Bacillati</taxon>
        <taxon>Actinomycetota</taxon>
        <taxon>Actinomycetes</taxon>
        <taxon>Kitasatosporales</taxon>
        <taxon>Streptomycetaceae</taxon>
        <taxon>Streptomyces</taxon>
    </lineage>
</organism>
<keyword evidence="1" id="KW-1133">Transmembrane helix</keyword>
<evidence type="ECO:0000256" key="1">
    <source>
        <dbReference type="SAM" id="Phobius"/>
    </source>
</evidence>
<keyword evidence="1" id="KW-0812">Transmembrane</keyword>
<keyword evidence="1" id="KW-0472">Membrane</keyword>